<reference evidence="2 3" key="1">
    <citation type="submission" date="2020-08" db="EMBL/GenBank/DDBJ databases">
        <title>Genomic Encyclopedia of Type Strains, Phase IV (KMG-V): Genome sequencing to study the core and pangenomes of soil and plant-associated prokaryotes.</title>
        <authorList>
            <person name="Whitman W."/>
        </authorList>
    </citation>
    <scope>NUCLEOTIDE SEQUENCE [LARGE SCALE GENOMIC DNA]</scope>
    <source>
        <strain evidence="2 3">X5P2</strain>
    </source>
</reference>
<dbReference type="Proteomes" id="UP000535182">
    <property type="component" value="Unassembled WGS sequence"/>
</dbReference>
<feature type="coiled-coil region" evidence="1">
    <location>
        <begin position="9"/>
        <end position="56"/>
    </location>
</feature>
<comment type="caution">
    <text evidence="2">The sequence shown here is derived from an EMBL/GenBank/DDBJ whole genome shotgun (WGS) entry which is preliminary data.</text>
</comment>
<gene>
    <name evidence="2" type="ORF">HDF14_004120</name>
</gene>
<accession>A0A9X0QHJ9</accession>
<sequence length="65" mass="7571">MERPNCRHKERLEERVRGAVAHEKELESKLPEPEARKEALEQVERASNDLKEHTETCSLCCKANQ</sequence>
<proteinExistence type="predicted"/>
<keyword evidence="3" id="KW-1185">Reference proteome</keyword>
<evidence type="ECO:0000313" key="2">
    <source>
        <dbReference type="EMBL" id="MBB5330485.1"/>
    </source>
</evidence>
<dbReference type="AlphaFoldDB" id="A0A9X0QHJ9"/>
<organism evidence="2 3">
    <name type="scientific">Tunturiibacter gelidiferens</name>
    <dbReference type="NCBI Taxonomy" id="3069689"/>
    <lineage>
        <taxon>Bacteria</taxon>
        <taxon>Pseudomonadati</taxon>
        <taxon>Acidobacteriota</taxon>
        <taxon>Terriglobia</taxon>
        <taxon>Terriglobales</taxon>
        <taxon>Acidobacteriaceae</taxon>
        <taxon>Tunturiibacter</taxon>
    </lineage>
</organism>
<protein>
    <submittedName>
        <fullName evidence="2">Uncharacterized protein</fullName>
    </submittedName>
</protein>
<evidence type="ECO:0000256" key="1">
    <source>
        <dbReference type="SAM" id="Coils"/>
    </source>
</evidence>
<evidence type="ECO:0000313" key="3">
    <source>
        <dbReference type="Proteomes" id="UP000535182"/>
    </source>
</evidence>
<keyword evidence="1" id="KW-0175">Coiled coil</keyword>
<dbReference type="EMBL" id="JACHEB010000010">
    <property type="protein sequence ID" value="MBB5330485.1"/>
    <property type="molecule type" value="Genomic_DNA"/>
</dbReference>
<name>A0A9X0QHJ9_9BACT</name>